<accession>A0A4S8M0L0</accession>
<reference evidence="1 2" key="1">
    <citation type="journal article" date="2019" name="Nat. Ecol. Evol.">
        <title>Megaphylogeny resolves global patterns of mushroom evolution.</title>
        <authorList>
            <person name="Varga T."/>
            <person name="Krizsan K."/>
            <person name="Foldi C."/>
            <person name="Dima B."/>
            <person name="Sanchez-Garcia M."/>
            <person name="Sanchez-Ramirez S."/>
            <person name="Szollosi G.J."/>
            <person name="Szarkandi J.G."/>
            <person name="Papp V."/>
            <person name="Albert L."/>
            <person name="Andreopoulos W."/>
            <person name="Angelini C."/>
            <person name="Antonin V."/>
            <person name="Barry K.W."/>
            <person name="Bougher N.L."/>
            <person name="Buchanan P."/>
            <person name="Buyck B."/>
            <person name="Bense V."/>
            <person name="Catcheside P."/>
            <person name="Chovatia M."/>
            <person name="Cooper J."/>
            <person name="Damon W."/>
            <person name="Desjardin D."/>
            <person name="Finy P."/>
            <person name="Geml J."/>
            <person name="Haridas S."/>
            <person name="Hughes K."/>
            <person name="Justo A."/>
            <person name="Karasinski D."/>
            <person name="Kautmanova I."/>
            <person name="Kiss B."/>
            <person name="Kocsube S."/>
            <person name="Kotiranta H."/>
            <person name="LaButti K.M."/>
            <person name="Lechner B.E."/>
            <person name="Liimatainen K."/>
            <person name="Lipzen A."/>
            <person name="Lukacs Z."/>
            <person name="Mihaltcheva S."/>
            <person name="Morgado L.N."/>
            <person name="Niskanen T."/>
            <person name="Noordeloos M.E."/>
            <person name="Ohm R.A."/>
            <person name="Ortiz-Santana B."/>
            <person name="Ovrebo C."/>
            <person name="Racz N."/>
            <person name="Riley R."/>
            <person name="Savchenko A."/>
            <person name="Shiryaev A."/>
            <person name="Soop K."/>
            <person name="Spirin V."/>
            <person name="Szebenyi C."/>
            <person name="Tomsovsky M."/>
            <person name="Tulloss R.E."/>
            <person name="Uehling J."/>
            <person name="Grigoriev I.V."/>
            <person name="Vagvolgyi C."/>
            <person name="Papp T."/>
            <person name="Martin F.M."/>
            <person name="Miettinen O."/>
            <person name="Hibbett D.S."/>
            <person name="Nagy L.G."/>
        </authorList>
    </citation>
    <scope>NUCLEOTIDE SEQUENCE [LARGE SCALE GENOMIC DNA]</scope>
    <source>
        <strain evidence="1 2">CBS 962.96</strain>
    </source>
</reference>
<dbReference type="AlphaFoldDB" id="A0A4S8M0L0"/>
<evidence type="ECO:0000313" key="1">
    <source>
        <dbReference type="EMBL" id="THU95331.1"/>
    </source>
</evidence>
<evidence type="ECO:0000313" key="2">
    <source>
        <dbReference type="Proteomes" id="UP000297245"/>
    </source>
</evidence>
<organism evidence="1 2">
    <name type="scientific">Dendrothele bispora (strain CBS 962.96)</name>
    <dbReference type="NCBI Taxonomy" id="1314807"/>
    <lineage>
        <taxon>Eukaryota</taxon>
        <taxon>Fungi</taxon>
        <taxon>Dikarya</taxon>
        <taxon>Basidiomycota</taxon>
        <taxon>Agaricomycotina</taxon>
        <taxon>Agaricomycetes</taxon>
        <taxon>Agaricomycetidae</taxon>
        <taxon>Agaricales</taxon>
        <taxon>Agaricales incertae sedis</taxon>
        <taxon>Dendrothele</taxon>
    </lineage>
</organism>
<proteinExistence type="predicted"/>
<gene>
    <name evidence="1" type="ORF">K435DRAFT_859655</name>
</gene>
<protein>
    <submittedName>
        <fullName evidence="1">Uncharacterized protein</fullName>
    </submittedName>
</protein>
<name>A0A4S8M0L0_DENBC</name>
<sequence>MTAPNNARPETPSETIRRPVQTYNILTLTRTTQTPSVDPLNSQTTYVTSAQDHNTIHSFSQHIHQYHHQANRAGMLAFLSSINKSNWPCFYSKASTMTKTTMLTSASYLLRVF</sequence>
<dbReference type="Proteomes" id="UP000297245">
    <property type="component" value="Unassembled WGS sequence"/>
</dbReference>
<keyword evidence="2" id="KW-1185">Reference proteome</keyword>
<dbReference type="EMBL" id="ML179202">
    <property type="protein sequence ID" value="THU95331.1"/>
    <property type="molecule type" value="Genomic_DNA"/>
</dbReference>